<organism evidence="2 3">
    <name type="scientific">Candidatus Andersenbacteria bacterium CG10_big_fil_rev_8_21_14_0_10_54_11</name>
    <dbReference type="NCBI Taxonomy" id="1974485"/>
    <lineage>
        <taxon>Bacteria</taxon>
        <taxon>Candidatus Anderseniibacteriota</taxon>
    </lineage>
</organism>
<feature type="domain" description="UVR" evidence="1">
    <location>
        <begin position="1"/>
        <end position="26"/>
    </location>
</feature>
<evidence type="ECO:0000259" key="1">
    <source>
        <dbReference type="PROSITE" id="PS50151"/>
    </source>
</evidence>
<sequence length="30" mass="3555">MELAARNLEFEDAARLRDAVKELHRQSRKT</sequence>
<dbReference type="PROSITE" id="PS50151">
    <property type="entry name" value="UVR"/>
    <property type="match status" value="1"/>
</dbReference>
<comment type="caution">
    <text evidence="2">The sequence shown here is derived from an EMBL/GenBank/DDBJ whole genome shotgun (WGS) entry which is preliminary data.</text>
</comment>
<accession>A0A2M6WYE7</accession>
<proteinExistence type="predicted"/>
<dbReference type="InterPro" id="IPR001943">
    <property type="entry name" value="UVR_dom"/>
</dbReference>
<protein>
    <recommendedName>
        <fullName evidence="1">UVR domain-containing protein</fullName>
    </recommendedName>
</protein>
<reference evidence="3" key="1">
    <citation type="submission" date="2017-09" db="EMBL/GenBank/DDBJ databases">
        <title>Depth-based differentiation of microbial function through sediment-hosted aquifers and enrichment of novel symbionts in the deep terrestrial subsurface.</title>
        <authorList>
            <person name="Probst A.J."/>
            <person name="Ladd B."/>
            <person name="Jarett J.K."/>
            <person name="Geller-Mcgrath D.E."/>
            <person name="Sieber C.M.K."/>
            <person name="Emerson J.B."/>
            <person name="Anantharaman K."/>
            <person name="Thomas B.C."/>
            <person name="Malmstrom R."/>
            <person name="Stieglmeier M."/>
            <person name="Klingl A."/>
            <person name="Woyke T."/>
            <person name="Ryan C.M."/>
            <person name="Banfield J.F."/>
        </authorList>
    </citation>
    <scope>NUCLEOTIDE SEQUENCE [LARGE SCALE GENOMIC DNA]</scope>
</reference>
<dbReference type="EMBL" id="PEZP01000044">
    <property type="protein sequence ID" value="PIT97799.1"/>
    <property type="molecule type" value="Genomic_DNA"/>
</dbReference>
<dbReference type="SUPFAM" id="SSF46600">
    <property type="entry name" value="C-terminal UvrC-binding domain of UvrB"/>
    <property type="match status" value="1"/>
</dbReference>
<gene>
    <name evidence="2" type="ORF">COT71_04130</name>
</gene>
<dbReference type="Proteomes" id="UP000230731">
    <property type="component" value="Unassembled WGS sequence"/>
</dbReference>
<dbReference type="Pfam" id="PF02151">
    <property type="entry name" value="UVR"/>
    <property type="match status" value="1"/>
</dbReference>
<dbReference type="Gene3D" id="4.10.860.10">
    <property type="entry name" value="UVR domain"/>
    <property type="match status" value="1"/>
</dbReference>
<dbReference type="InterPro" id="IPR036876">
    <property type="entry name" value="UVR_dom_sf"/>
</dbReference>
<evidence type="ECO:0000313" key="2">
    <source>
        <dbReference type="EMBL" id="PIT97799.1"/>
    </source>
</evidence>
<dbReference type="AlphaFoldDB" id="A0A2M6WYE7"/>
<evidence type="ECO:0000313" key="3">
    <source>
        <dbReference type="Proteomes" id="UP000230731"/>
    </source>
</evidence>
<name>A0A2M6WYE7_9BACT</name>